<dbReference type="InterPro" id="IPR019734">
    <property type="entry name" value="TPR_rpt"/>
</dbReference>
<reference evidence="3 4" key="1">
    <citation type="submission" date="2016-10" db="EMBL/GenBank/DDBJ databases">
        <authorList>
            <person name="de Groot N.N."/>
        </authorList>
    </citation>
    <scope>NUCLEOTIDE SEQUENCE [LARGE SCALE GENOMIC DNA]</scope>
    <source>
        <strain evidence="3 4">DSM 43794</strain>
    </source>
</reference>
<feature type="repeat" description="TPR" evidence="1">
    <location>
        <begin position="98"/>
        <end position="131"/>
    </location>
</feature>
<feature type="transmembrane region" description="Helical" evidence="2">
    <location>
        <begin position="237"/>
        <end position="260"/>
    </location>
</feature>
<gene>
    <name evidence="3" type="ORF">SAMN04489764_5102</name>
</gene>
<feature type="transmembrane region" description="Helical" evidence="2">
    <location>
        <begin position="320"/>
        <end position="347"/>
    </location>
</feature>
<feature type="transmembrane region" description="Helical" evidence="2">
    <location>
        <begin position="272"/>
        <end position="291"/>
    </location>
</feature>
<keyword evidence="4" id="KW-1185">Reference proteome</keyword>
<dbReference type="Proteomes" id="UP000217103">
    <property type="component" value="Unassembled WGS sequence"/>
</dbReference>
<evidence type="ECO:0000256" key="2">
    <source>
        <dbReference type="SAM" id="Phobius"/>
    </source>
</evidence>
<accession>A0A1H1I3C2</accession>
<dbReference type="Gene3D" id="1.25.40.10">
    <property type="entry name" value="Tetratricopeptide repeat domain"/>
    <property type="match status" value="1"/>
</dbReference>
<dbReference type="STRING" id="35622.SAMN04489764_5102"/>
<keyword evidence="2" id="KW-0472">Membrane</keyword>
<dbReference type="SUPFAM" id="SSF50475">
    <property type="entry name" value="FMN-binding split barrel"/>
    <property type="match status" value="1"/>
</dbReference>
<dbReference type="EMBL" id="FNKK01000002">
    <property type="protein sequence ID" value="SDR31838.1"/>
    <property type="molecule type" value="Genomic_DNA"/>
</dbReference>
<feature type="transmembrane region" description="Helical" evidence="2">
    <location>
        <begin position="392"/>
        <end position="414"/>
    </location>
</feature>
<protein>
    <submittedName>
        <fullName evidence="3">Uncharacterized protein</fullName>
    </submittedName>
</protein>
<proteinExistence type="predicted"/>
<name>A0A1H1I3C2_9ACTN</name>
<feature type="transmembrane region" description="Helical" evidence="2">
    <location>
        <begin position="177"/>
        <end position="195"/>
    </location>
</feature>
<feature type="transmembrane region" description="Helical" evidence="2">
    <location>
        <begin position="353"/>
        <end position="372"/>
    </location>
</feature>
<feature type="transmembrane region" description="Helical" evidence="2">
    <location>
        <begin position="201"/>
        <end position="217"/>
    </location>
</feature>
<dbReference type="InterPro" id="IPR011990">
    <property type="entry name" value="TPR-like_helical_dom_sf"/>
</dbReference>
<organism evidence="3 4">
    <name type="scientific">Thermostaphylospora chromogena</name>
    <dbReference type="NCBI Taxonomy" id="35622"/>
    <lineage>
        <taxon>Bacteria</taxon>
        <taxon>Bacillati</taxon>
        <taxon>Actinomycetota</taxon>
        <taxon>Actinomycetes</taxon>
        <taxon>Streptosporangiales</taxon>
        <taxon>Thermomonosporaceae</taxon>
        <taxon>Thermostaphylospora</taxon>
    </lineage>
</organism>
<keyword evidence="2" id="KW-1133">Transmembrane helix</keyword>
<dbReference type="PROSITE" id="PS50005">
    <property type="entry name" value="TPR"/>
    <property type="match status" value="1"/>
</dbReference>
<sequence length="590" mass="62297">MAAKLLADDQPEAALAAADEAIKRDERIEWGHRLASLALERLGRDAEAVAAAERAVRLAPGSWAARLRLGSALRRTPGRWREAWTQAAKAVHFAPEEPDAHVLAGDLALARGEHDRAARSYRAALDGAPDHLVARINLSLALLRWERPRPHHDPAWVIDPRETGGARNAVETWARQVRLLFAVALPPVVAAGLLGGHRTQAAIAGLAVLALAAVPTLRQARRMRIWSYLPQILARDVWLTVKVALTPLSALAYTAAVLTLPVQTVPASARTGLLGFVVLNGAAVPVVRVLVEAWRGRPVLALAELTAALPERTARRNADIALWIVAARAWSLTVLAALVSPLIGGLATGPGRLAAALAVPAGIAVPAGLAWARRRTGLSGQLRRLMKADRSLALALALAITASAAIAVAGAAGALGGRAASSVAVWGWRAVPVALAGAAVVFVLRTVRARLSGLPGPWRESLVFCEGCGRRQPGDISPPVELSEEVRRAFTSSRGVVLAYADPSGPRAMAVGAVASIGPTGELCLIADDDAWQAAERDPRVSIFAADPIERRFWTEVCGTALGDAEAEVLRVTPKRVVIGEYPGPARGRR</sequence>
<evidence type="ECO:0000313" key="4">
    <source>
        <dbReference type="Proteomes" id="UP000217103"/>
    </source>
</evidence>
<evidence type="ECO:0000256" key="1">
    <source>
        <dbReference type="PROSITE-ProRule" id="PRU00339"/>
    </source>
</evidence>
<dbReference type="SUPFAM" id="SSF48452">
    <property type="entry name" value="TPR-like"/>
    <property type="match status" value="1"/>
</dbReference>
<feature type="transmembrane region" description="Helical" evidence="2">
    <location>
        <begin position="426"/>
        <end position="444"/>
    </location>
</feature>
<dbReference type="AlphaFoldDB" id="A0A1H1I3C2"/>
<evidence type="ECO:0000313" key="3">
    <source>
        <dbReference type="EMBL" id="SDR31838.1"/>
    </source>
</evidence>
<keyword evidence="2" id="KW-0812">Transmembrane</keyword>
<keyword evidence="1" id="KW-0802">TPR repeat</keyword>